<dbReference type="Gene3D" id="3.30.920.30">
    <property type="entry name" value="Hypothetical protein"/>
    <property type="match status" value="1"/>
</dbReference>
<dbReference type="GO" id="GO:0004519">
    <property type="term" value="F:endonuclease activity"/>
    <property type="evidence" value="ECO:0007669"/>
    <property type="project" value="UniProtKB-KW"/>
</dbReference>
<evidence type="ECO:0000256" key="3">
    <source>
        <dbReference type="ARBA" id="ARBA00022722"/>
    </source>
</evidence>
<keyword evidence="4" id="KW-0255">Endonuclease</keyword>
<evidence type="ECO:0000256" key="1">
    <source>
        <dbReference type="ARBA" id="ARBA00006620"/>
    </source>
</evidence>
<keyword evidence="9" id="KW-1185">Reference proteome</keyword>
<keyword evidence="6" id="KW-0694">RNA-binding</keyword>
<organism evidence="8 9">
    <name type="scientific">Thermosulfurimonas marina</name>
    <dbReference type="NCBI Taxonomy" id="2047767"/>
    <lineage>
        <taxon>Bacteria</taxon>
        <taxon>Pseudomonadati</taxon>
        <taxon>Thermodesulfobacteriota</taxon>
        <taxon>Thermodesulfobacteria</taxon>
        <taxon>Thermodesulfobacteriales</taxon>
        <taxon>Thermodesulfobacteriaceae</taxon>
        <taxon>Thermosulfurimonas</taxon>
    </lineage>
</organism>
<proteinExistence type="inferred from homology"/>
<keyword evidence="5" id="KW-0378">Hydrolase</keyword>
<dbReference type="InterPro" id="IPR038570">
    <property type="entry name" value="HicA_sf"/>
</dbReference>
<dbReference type="SUPFAM" id="SSF54786">
    <property type="entry name" value="YcfA/nrd intein domain"/>
    <property type="match status" value="1"/>
</dbReference>
<evidence type="ECO:0000256" key="7">
    <source>
        <dbReference type="ARBA" id="ARBA00023016"/>
    </source>
</evidence>
<dbReference type="Proteomes" id="UP000501253">
    <property type="component" value="Chromosome"/>
</dbReference>
<evidence type="ECO:0000256" key="6">
    <source>
        <dbReference type="ARBA" id="ARBA00022884"/>
    </source>
</evidence>
<protein>
    <submittedName>
        <fullName evidence="8">Addiction module toxin, HicA family</fullName>
    </submittedName>
</protein>
<dbReference type="GO" id="GO:0016787">
    <property type="term" value="F:hydrolase activity"/>
    <property type="evidence" value="ECO:0007669"/>
    <property type="project" value="UniProtKB-KW"/>
</dbReference>
<dbReference type="InterPro" id="IPR012933">
    <property type="entry name" value="HicA_mRNA_interferase"/>
</dbReference>
<evidence type="ECO:0000256" key="5">
    <source>
        <dbReference type="ARBA" id="ARBA00022801"/>
    </source>
</evidence>
<gene>
    <name evidence="8" type="ORF">FVE67_00640</name>
</gene>
<dbReference type="RefSeq" id="WP_168718752.1">
    <property type="nucleotide sequence ID" value="NZ_CP042909.1"/>
</dbReference>
<dbReference type="EMBL" id="CP042909">
    <property type="protein sequence ID" value="QJA05386.1"/>
    <property type="molecule type" value="Genomic_DNA"/>
</dbReference>
<dbReference type="KEGG" id="tmai:FVE67_00640"/>
<accession>A0A6H1WQH0</accession>
<reference evidence="8 9" key="1">
    <citation type="submission" date="2019-08" db="EMBL/GenBank/DDBJ databases">
        <title>Complete genome sequence of Thermosulfurimonas marina SU872T, an anaerobic thermophilic chemolithoautotrophic bacterium isolated from a shallow marine hydrothermal vent.</title>
        <authorList>
            <person name="Allioux M."/>
            <person name="Jebbar M."/>
            <person name="Slobodkina G."/>
            <person name="Slobodkin A."/>
            <person name="Moalic Y."/>
            <person name="Frolova A."/>
            <person name="Shao Z."/>
            <person name="Alain K."/>
        </authorList>
    </citation>
    <scope>NUCLEOTIDE SEQUENCE [LARGE SCALE GENOMIC DNA]</scope>
    <source>
        <strain evidence="8 9">SU872</strain>
    </source>
</reference>
<evidence type="ECO:0000256" key="2">
    <source>
        <dbReference type="ARBA" id="ARBA00022649"/>
    </source>
</evidence>
<sequence length="69" mass="7899">MPKLPRLTAVEAEKLLLQAGFELIRFKGSHKIYKKKEKRFVLPFHSGKNLHPKIVKQLLEIVSEEGSSS</sequence>
<dbReference type="Pfam" id="PF07927">
    <property type="entry name" value="HicA_toxin"/>
    <property type="match status" value="1"/>
</dbReference>
<comment type="similarity">
    <text evidence="1">Belongs to the HicA mRNA interferase family.</text>
</comment>
<evidence type="ECO:0000313" key="8">
    <source>
        <dbReference type="EMBL" id="QJA05386.1"/>
    </source>
</evidence>
<keyword evidence="7" id="KW-0346">Stress response</keyword>
<dbReference type="AlphaFoldDB" id="A0A6H1WQH0"/>
<dbReference type="GO" id="GO:0003729">
    <property type="term" value="F:mRNA binding"/>
    <property type="evidence" value="ECO:0007669"/>
    <property type="project" value="InterPro"/>
</dbReference>
<keyword evidence="3" id="KW-0540">Nuclease</keyword>
<keyword evidence="2" id="KW-1277">Toxin-antitoxin system</keyword>
<evidence type="ECO:0000256" key="4">
    <source>
        <dbReference type="ARBA" id="ARBA00022759"/>
    </source>
</evidence>
<name>A0A6H1WQH0_9BACT</name>
<evidence type="ECO:0000313" key="9">
    <source>
        <dbReference type="Proteomes" id="UP000501253"/>
    </source>
</evidence>